<organism evidence="1">
    <name type="scientific">marine sediment metagenome</name>
    <dbReference type="NCBI Taxonomy" id="412755"/>
    <lineage>
        <taxon>unclassified sequences</taxon>
        <taxon>metagenomes</taxon>
        <taxon>ecological metagenomes</taxon>
    </lineage>
</organism>
<name>X1K838_9ZZZZ</name>
<protein>
    <recommendedName>
        <fullName evidence="2">ABC-type transport auxiliary lipoprotein component domain-containing protein</fullName>
    </recommendedName>
</protein>
<sequence>MTAKPNYRVPAYCGAIVVLALAAGCVSLRKAPPQKHYYVLHADRSGTALPAPLSAVLKVRRFRVSRAFAGRGLVYRTGELAYESDFYNEFFASPDDLITGEVRRWLAQSGAFGHVVDSSHAVEARYALEGSVVALYGDYRKKDSPKAVLDMQLLLLNDAPALPRIVFEKAY</sequence>
<evidence type="ECO:0000313" key="1">
    <source>
        <dbReference type="EMBL" id="GAH89790.1"/>
    </source>
</evidence>
<evidence type="ECO:0008006" key="2">
    <source>
        <dbReference type="Google" id="ProtNLM"/>
    </source>
</evidence>
<feature type="non-terminal residue" evidence="1">
    <location>
        <position position="171"/>
    </location>
</feature>
<accession>X1K838</accession>
<dbReference type="SUPFAM" id="SSF159594">
    <property type="entry name" value="XCC0632-like"/>
    <property type="match status" value="1"/>
</dbReference>
<dbReference type="EMBL" id="BARU01036507">
    <property type="protein sequence ID" value="GAH89790.1"/>
    <property type="molecule type" value="Genomic_DNA"/>
</dbReference>
<dbReference type="Gene3D" id="3.40.50.10610">
    <property type="entry name" value="ABC-type transport auxiliary lipoprotein component"/>
    <property type="match status" value="1"/>
</dbReference>
<proteinExistence type="predicted"/>
<dbReference type="PROSITE" id="PS51257">
    <property type="entry name" value="PROKAR_LIPOPROTEIN"/>
    <property type="match status" value="1"/>
</dbReference>
<dbReference type="AlphaFoldDB" id="X1K838"/>
<gene>
    <name evidence="1" type="ORF">S03H2_57001</name>
</gene>
<comment type="caution">
    <text evidence="1">The sequence shown here is derived from an EMBL/GenBank/DDBJ whole genome shotgun (WGS) entry which is preliminary data.</text>
</comment>
<reference evidence="1" key="1">
    <citation type="journal article" date="2014" name="Front. Microbiol.">
        <title>High frequency of phylogenetically diverse reductive dehalogenase-homologous genes in deep subseafloor sedimentary metagenomes.</title>
        <authorList>
            <person name="Kawai M."/>
            <person name="Futagami T."/>
            <person name="Toyoda A."/>
            <person name="Takaki Y."/>
            <person name="Nishi S."/>
            <person name="Hori S."/>
            <person name="Arai W."/>
            <person name="Tsubouchi T."/>
            <person name="Morono Y."/>
            <person name="Uchiyama I."/>
            <person name="Ito T."/>
            <person name="Fujiyama A."/>
            <person name="Inagaki F."/>
            <person name="Takami H."/>
        </authorList>
    </citation>
    <scope>NUCLEOTIDE SEQUENCE</scope>
    <source>
        <strain evidence="1">Expedition CK06-06</strain>
    </source>
</reference>